<feature type="transmembrane region" description="Helical" evidence="1">
    <location>
        <begin position="132"/>
        <end position="152"/>
    </location>
</feature>
<keyword evidence="3" id="KW-1185">Reference proteome</keyword>
<feature type="transmembrane region" description="Helical" evidence="1">
    <location>
        <begin position="164"/>
        <end position="182"/>
    </location>
</feature>
<keyword evidence="1" id="KW-1133">Transmembrane helix</keyword>
<dbReference type="GO" id="GO:0004177">
    <property type="term" value="F:aminopeptidase activity"/>
    <property type="evidence" value="ECO:0007669"/>
    <property type="project" value="UniProtKB-KW"/>
</dbReference>
<evidence type="ECO:0000313" key="2">
    <source>
        <dbReference type="EMBL" id="RDB61911.1"/>
    </source>
</evidence>
<organism evidence="2 3">
    <name type="scientific">Gordonibacter pamelaeae</name>
    <dbReference type="NCBI Taxonomy" id="471189"/>
    <lineage>
        <taxon>Bacteria</taxon>
        <taxon>Bacillati</taxon>
        <taxon>Actinomycetota</taxon>
        <taxon>Coriobacteriia</taxon>
        <taxon>Eggerthellales</taxon>
        <taxon>Eggerthellaceae</taxon>
        <taxon>Gordonibacter</taxon>
    </lineage>
</organism>
<feature type="transmembrane region" description="Helical" evidence="1">
    <location>
        <begin position="38"/>
        <end position="67"/>
    </location>
</feature>
<keyword evidence="2" id="KW-0645">Protease</keyword>
<dbReference type="Gene3D" id="3.40.630.10">
    <property type="entry name" value="Zn peptidases"/>
    <property type="match status" value="1"/>
</dbReference>
<comment type="caution">
    <text evidence="2">The sequence shown here is derived from an EMBL/GenBank/DDBJ whole genome shotgun (WGS) entry which is preliminary data.</text>
</comment>
<reference evidence="2 3" key="1">
    <citation type="journal article" date="2018" name="Elife">
        <title>Discovery and characterization of a prevalent human gut bacterial enzyme sufficient for the inactivation of a family of plant toxins.</title>
        <authorList>
            <person name="Koppel N."/>
            <person name="Bisanz J.E."/>
            <person name="Pandelia M.E."/>
            <person name="Turnbaugh P.J."/>
            <person name="Balskus E.P."/>
        </authorList>
    </citation>
    <scope>NUCLEOTIDE SEQUENCE [LARGE SCALE GENOMIC DNA]</scope>
    <source>
        <strain evidence="2 3">3C</strain>
    </source>
</reference>
<evidence type="ECO:0000313" key="3">
    <source>
        <dbReference type="Proteomes" id="UP000254000"/>
    </source>
</evidence>
<name>A0A369LQT4_9ACTN</name>
<keyword evidence="1" id="KW-0472">Membrane</keyword>
<dbReference type="Proteomes" id="UP000254000">
    <property type="component" value="Unassembled WGS sequence"/>
</dbReference>
<dbReference type="EMBL" id="PPTS01000011">
    <property type="protein sequence ID" value="RDB61911.1"/>
    <property type="molecule type" value="Genomic_DNA"/>
</dbReference>
<dbReference type="OrthoDB" id="3169450at2"/>
<dbReference type="AlphaFoldDB" id="A0A369LQT4"/>
<keyword evidence="2" id="KW-0031">Aminopeptidase</keyword>
<accession>A0A369LQT4</accession>
<evidence type="ECO:0000256" key="1">
    <source>
        <dbReference type="SAM" id="Phobius"/>
    </source>
</evidence>
<protein>
    <submittedName>
        <fullName evidence="2">Aminopeptidase</fullName>
    </submittedName>
</protein>
<sequence>MYITEQMQKEAGLSAVIEDFSGAGSADAPRAICCGATLVVAVLALFLSVMAIPALIVSLIALLLLVAEVLDRPVLSKAFARGVSQNVVAKYEPGYTAEAGGSRRRKIILVARYDSGKVRSELKQPFLSALPVLRWVNLGAMVAVPLLLVLRATLFLHATGTTEIVLNVLMAIVLVFVALPVLEAAAHKFAAYNEAANCNASGVSVLLDVARRVGRGRVSEAELAARAEGAAIHGEEAARAAGLVPEGVEIVYAASNVKPPEPAPQSEAARLAAAKAAVAALTGKPVSGRLSTDLAENLVQVKEPPLPSPTDVDFQAQRGETREAFTTIPAETVQAALANAEAAALSGAEAAAAAAAGIPAPFPAPSAPAAEPVSSDGVPDWFKKAQEKAKKPVDNKQVHRSRYADALDAALGDNAEGASEEPSAPLSDMEARLQTMREGIMEVKAPQASRADESTAEGQAEALASTVTITVDGGAAETAPAQASTAVPEVRFETPDGTAAPDAGATCAMPPIDVSALRLGDVPPVGDVPMPSFLDPAKAQAEKLEERGEVNRTANRVDVTAAPIGDSGRIDLQPTQDALSTQAACVSAPASPADGEGAPALQRRPIVLPDIGVAAANLTPITELPKQRAPLAEAETSGKSAAKSLLTMLPSIEPASNAVAPAADAAVPAAPAPQRPDLRAALPSLSGAIARPDDAAVSTAGAFVPAGATGAFAPVGDELLENVDPDDIYVDDADDSAYEGEYTETGAFAGTGYVEMPKSRAHRFLDKLRFRKRKEEEEPTPQEWLEVDETFDARTAGAARGGWESFREDQNAAPDYYEETYEDDAYVDDGEEDSYLAPLAGKSPEDTFAGVTSTAPVADFADDDFSLDDVDEYEDDAFRSDAGRRWNGGGFSRLRMGRANDVAPEELNHEEDLLAAHPDELATPPELKEIYQFRNPDINTEVWFVALGSELAQHGGMHAFLAEHSQDLRGSIIIDIDALGAGELCMIEREGMYRKVKASSRMKRYTKKASQATGLSIGTASIMWEDSAASVAIKQGFQAMHLAGMDGAKPAFFAQGDDVLESIDEETLNNNAEFVMELLKNI</sequence>
<proteinExistence type="predicted"/>
<keyword evidence="1" id="KW-0812">Transmembrane</keyword>
<gene>
    <name evidence="2" type="ORF">C1877_14380</name>
</gene>
<keyword evidence="2" id="KW-0378">Hydrolase</keyword>